<dbReference type="PANTHER" id="PTHR11839">
    <property type="entry name" value="UDP/ADP-SUGAR PYROPHOSPHATASE"/>
    <property type="match status" value="1"/>
</dbReference>
<keyword evidence="1 4" id="KW-0378">Hydrolase</keyword>
<sequence>MPEPLSGSENGSSAVIADDPFHPEVTATGTAFSGMVWDVRRDTFDFNGHQITREYVDHTGAVGVLAIDDEDRVLLIRQYRHPVRQREWEIPAGLLDVEDEDPLVGAQRELAEEVDLAATQWAVLSDYQSSPGGSTEAIRVYLARGLSIVTHDFEREAEEADMEQRWVALDDLVDAVLARRVQNSLLVVAALTAHAARARNWSTLAVADAPWPRRPRKGSSV</sequence>
<evidence type="ECO:0000256" key="2">
    <source>
        <dbReference type="SAM" id="MobiDB-lite"/>
    </source>
</evidence>
<dbReference type="Proteomes" id="UP000298127">
    <property type="component" value="Unassembled WGS sequence"/>
</dbReference>
<dbReference type="RefSeq" id="WP_135121606.1">
    <property type="nucleotide sequence ID" value="NZ_SPQZ01000008.1"/>
</dbReference>
<organism evidence="4 5">
    <name type="scientific">Orlajensenia leifsoniae</name>
    <dbReference type="NCBI Taxonomy" id="2561933"/>
    <lineage>
        <taxon>Bacteria</taxon>
        <taxon>Bacillati</taxon>
        <taxon>Actinomycetota</taxon>
        <taxon>Actinomycetes</taxon>
        <taxon>Micrococcales</taxon>
        <taxon>Microbacteriaceae</taxon>
        <taxon>Orlajensenia</taxon>
    </lineage>
</organism>
<evidence type="ECO:0000259" key="3">
    <source>
        <dbReference type="PROSITE" id="PS51462"/>
    </source>
</evidence>
<dbReference type="GO" id="GO:0005829">
    <property type="term" value="C:cytosol"/>
    <property type="evidence" value="ECO:0007669"/>
    <property type="project" value="TreeGrafter"/>
</dbReference>
<gene>
    <name evidence="4" type="ORF">E4M00_16705</name>
</gene>
<dbReference type="Gene3D" id="3.90.79.10">
    <property type="entry name" value="Nucleoside Triphosphate Pyrophosphohydrolase"/>
    <property type="match status" value="1"/>
</dbReference>
<dbReference type="SUPFAM" id="SSF55811">
    <property type="entry name" value="Nudix"/>
    <property type="match status" value="1"/>
</dbReference>
<dbReference type="PANTHER" id="PTHR11839:SF31">
    <property type="entry name" value="ADP-RIBOSE PYROPHOSPHATASE"/>
    <property type="match status" value="1"/>
</dbReference>
<feature type="region of interest" description="Disordered" evidence="2">
    <location>
        <begin position="1"/>
        <end position="20"/>
    </location>
</feature>
<accession>A0A4Y9QR21</accession>
<evidence type="ECO:0000313" key="4">
    <source>
        <dbReference type="EMBL" id="TFV95014.1"/>
    </source>
</evidence>
<evidence type="ECO:0000313" key="5">
    <source>
        <dbReference type="Proteomes" id="UP000298127"/>
    </source>
</evidence>
<reference evidence="4 5" key="1">
    <citation type="journal article" date="2018" name="J. Microbiol.">
        <title>Leifsonia flava sp. nov., a novel actinobacterium isolated from the rhizosphere of Aquilegia viridiflora.</title>
        <authorList>
            <person name="Cai Y."/>
            <person name="Tao W.Z."/>
            <person name="Ma Y.J."/>
            <person name="Cheng J."/>
            <person name="Zhang M.Y."/>
            <person name="Zhang Y.X."/>
        </authorList>
    </citation>
    <scope>NUCLEOTIDE SEQUENCE [LARGE SCALE GENOMIC DNA]</scope>
    <source>
        <strain evidence="4 5">SYP-B2174</strain>
    </source>
</reference>
<dbReference type="CDD" id="cd24158">
    <property type="entry name" value="NUDIX_ADPRase_Rv1700"/>
    <property type="match status" value="1"/>
</dbReference>
<feature type="domain" description="Nudix hydrolase" evidence="3">
    <location>
        <begin position="57"/>
        <end position="189"/>
    </location>
</feature>
<dbReference type="EMBL" id="SPQZ01000008">
    <property type="protein sequence ID" value="TFV95014.1"/>
    <property type="molecule type" value="Genomic_DNA"/>
</dbReference>
<dbReference type="InterPro" id="IPR000086">
    <property type="entry name" value="NUDIX_hydrolase_dom"/>
</dbReference>
<evidence type="ECO:0000256" key="1">
    <source>
        <dbReference type="ARBA" id="ARBA00022801"/>
    </source>
</evidence>
<dbReference type="PROSITE" id="PS51462">
    <property type="entry name" value="NUDIX"/>
    <property type="match status" value="1"/>
</dbReference>
<proteinExistence type="predicted"/>
<protein>
    <submittedName>
        <fullName evidence="4">NUDIX hydrolase</fullName>
    </submittedName>
</protein>
<dbReference type="Pfam" id="PF00293">
    <property type="entry name" value="NUDIX"/>
    <property type="match status" value="1"/>
</dbReference>
<comment type="caution">
    <text evidence="4">The sequence shown here is derived from an EMBL/GenBank/DDBJ whole genome shotgun (WGS) entry which is preliminary data.</text>
</comment>
<dbReference type="GO" id="GO:0016787">
    <property type="term" value="F:hydrolase activity"/>
    <property type="evidence" value="ECO:0007669"/>
    <property type="project" value="UniProtKB-KW"/>
</dbReference>
<dbReference type="GO" id="GO:0019693">
    <property type="term" value="P:ribose phosphate metabolic process"/>
    <property type="evidence" value="ECO:0007669"/>
    <property type="project" value="TreeGrafter"/>
</dbReference>
<keyword evidence="5" id="KW-1185">Reference proteome</keyword>
<dbReference type="AlphaFoldDB" id="A0A4Y9QR21"/>
<name>A0A4Y9QR21_9MICO</name>
<dbReference type="GO" id="GO:0006753">
    <property type="term" value="P:nucleoside phosphate metabolic process"/>
    <property type="evidence" value="ECO:0007669"/>
    <property type="project" value="TreeGrafter"/>
</dbReference>
<dbReference type="InterPro" id="IPR015797">
    <property type="entry name" value="NUDIX_hydrolase-like_dom_sf"/>
</dbReference>